<dbReference type="SUPFAM" id="SSF101960">
    <property type="entry name" value="Stabilizer of iron transporter SufD"/>
    <property type="match status" value="1"/>
</dbReference>
<dbReference type="Pfam" id="PF01458">
    <property type="entry name" value="SUFBD_core"/>
    <property type="match status" value="1"/>
</dbReference>
<dbReference type="InterPro" id="IPR055346">
    <property type="entry name" value="Fe-S_cluster_assembly_SufBD"/>
</dbReference>
<evidence type="ECO:0000256" key="1">
    <source>
        <dbReference type="ARBA" id="ARBA00043967"/>
    </source>
</evidence>
<dbReference type="PANTHER" id="PTHR30508">
    <property type="entry name" value="FES CLUSTER ASSEMBLY PROTEIN SUF"/>
    <property type="match status" value="1"/>
</dbReference>
<proteinExistence type="inferred from homology"/>
<reference evidence="3 4" key="1">
    <citation type="submission" date="2017-09" db="EMBL/GenBank/DDBJ databases">
        <title>Depth-based differentiation of microbial function through sediment-hosted aquifers and enrichment of novel symbionts in the deep terrestrial subsurface.</title>
        <authorList>
            <person name="Probst A.J."/>
            <person name="Ladd B."/>
            <person name="Jarett J.K."/>
            <person name="Geller-Mcgrath D.E."/>
            <person name="Sieber C.M."/>
            <person name="Emerson J.B."/>
            <person name="Anantharaman K."/>
            <person name="Thomas B.C."/>
            <person name="Malmstrom R."/>
            <person name="Stieglmeier M."/>
            <person name="Klingl A."/>
            <person name="Woyke T."/>
            <person name="Ryan C.M."/>
            <person name="Banfield J.F."/>
        </authorList>
    </citation>
    <scope>NUCLEOTIDE SEQUENCE [LARGE SCALE GENOMIC DNA]</scope>
    <source>
        <strain evidence="3">CG23_combo_of_CG06-09_8_20_14_all_39_25</strain>
    </source>
</reference>
<comment type="similarity">
    <text evidence="1">Belongs to the iron-sulfur cluster assembly SufBD family.</text>
</comment>
<dbReference type="EMBL" id="PCRN01000018">
    <property type="protein sequence ID" value="PIP22474.1"/>
    <property type="molecule type" value="Genomic_DNA"/>
</dbReference>
<name>A0A2G9YT94_9BACT</name>
<dbReference type="InterPro" id="IPR000825">
    <property type="entry name" value="SUF_FeS_clus_asmbl_SufBD_core"/>
</dbReference>
<organism evidence="3 4">
    <name type="scientific">Candidatus Nealsonbacteria bacterium CG23_combo_of_CG06-09_8_20_14_all_39_25</name>
    <dbReference type="NCBI Taxonomy" id="1974723"/>
    <lineage>
        <taxon>Bacteria</taxon>
        <taxon>Candidatus Nealsoniibacteriota</taxon>
    </lineage>
</organism>
<dbReference type="InterPro" id="IPR037284">
    <property type="entry name" value="SUF_FeS_clus_asmbl_SufBD_sf"/>
</dbReference>
<accession>A0A2G9YT94</accession>
<evidence type="ECO:0000259" key="2">
    <source>
        <dbReference type="Pfam" id="PF01458"/>
    </source>
</evidence>
<evidence type="ECO:0000313" key="3">
    <source>
        <dbReference type="EMBL" id="PIP22474.1"/>
    </source>
</evidence>
<evidence type="ECO:0000313" key="4">
    <source>
        <dbReference type="Proteomes" id="UP000229054"/>
    </source>
</evidence>
<comment type="caution">
    <text evidence="3">The sequence shown here is derived from an EMBL/GenBank/DDBJ whole genome shotgun (WGS) entry which is preliminary data.</text>
</comment>
<sequence length="303" mass="34572">MVMKNVKNVNFWQVNHKIKNIFERRGVKVLPSPKAWEKFNWVRKILKEKPKEGYFIWVKKTINLPLEACVSIASLKISQNLTNLLVIEKGIKAKVNAVCNATKNNLYATHKAKGKLILKEGVFLEYNHIHKWGEKDFVSPDYEFVLEKNSRLIYNYQNLFPPENLELKTAIHSEKNASSNLNFVINSLNSKIKIKDTVFLEGKNSQTVVRLKLVGRKNSQIEAMSQIFAEAPGKGHLDCQGLLVDKTAKISLIPQLVCQNKEAQITHEASIGKISEEELTYLRMRGLTEKEAIDLIVAGFLEK</sequence>
<feature type="domain" description="SUF system FeS cluster assembly SufBD core" evidence="2">
    <location>
        <begin position="79"/>
        <end position="300"/>
    </location>
</feature>
<dbReference type="GO" id="GO:0016226">
    <property type="term" value="P:iron-sulfur cluster assembly"/>
    <property type="evidence" value="ECO:0007669"/>
    <property type="project" value="InterPro"/>
</dbReference>
<gene>
    <name evidence="3" type="ORF">COX38_00375</name>
</gene>
<dbReference type="Proteomes" id="UP000229054">
    <property type="component" value="Unassembled WGS sequence"/>
</dbReference>
<dbReference type="PANTHER" id="PTHR30508:SF1">
    <property type="entry name" value="UPF0051 PROTEIN ABCI8, CHLOROPLASTIC-RELATED"/>
    <property type="match status" value="1"/>
</dbReference>
<protein>
    <recommendedName>
        <fullName evidence="2">SUF system FeS cluster assembly SufBD core domain-containing protein</fullName>
    </recommendedName>
</protein>
<dbReference type="AlphaFoldDB" id="A0A2G9YT94"/>